<dbReference type="RefSeq" id="WP_009858549.1">
    <property type="nucleotide sequence ID" value="NZ_JAAOCD010000001.1"/>
</dbReference>
<dbReference type="Pfam" id="PF04461">
    <property type="entry name" value="YajQ"/>
    <property type="match status" value="1"/>
</dbReference>
<dbReference type="NCBIfam" id="NF003819">
    <property type="entry name" value="PRK05412.1"/>
    <property type="match status" value="1"/>
</dbReference>
<accession>A0ABX0HUN9</accession>
<evidence type="ECO:0000313" key="5">
    <source>
        <dbReference type="Proteomes" id="UP000802098"/>
    </source>
</evidence>
<name>A0ABX0HUN9_9BURK</name>
<protein>
    <recommendedName>
        <fullName evidence="3">Nucleotide-binding protein G7087_03885</fullName>
    </recommendedName>
</protein>
<dbReference type="PANTHER" id="PTHR30476:SF0">
    <property type="entry name" value="UPF0234 PROTEIN YAJQ"/>
    <property type="match status" value="1"/>
</dbReference>
<comment type="similarity">
    <text evidence="2 3">Belongs to the YajQ family.</text>
</comment>
<evidence type="ECO:0000256" key="1">
    <source>
        <dbReference type="ARBA" id="ARBA00022741"/>
    </source>
</evidence>
<dbReference type="InterPro" id="IPR035571">
    <property type="entry name" value="UPF0234-like_C"/>
</dbReference>
<dbReference type="Gene3D" id="3.30.70.860">
    <property type="match status" value="1"/>
</dbReference>
<dbReference type="Proteomes" id="UP000802098">
    <property type="component" value="Unassembled WGS sequence"/>
</dbReference>
<keyword evidence="5" id="KW-1185">Reference proteome</keyword>
<dbReference type="InterPro" id="IPR035570">
    <property type="entry name" value="UPF0234_N"/>
</dbReference>
<evidence type="ECO:0000256" key="2">
    <source>
        <dbReference type="ARBA" id="ARBA00093450"/>
    </source>
</evidence>
<evidence type="ECO:0000256" key="3">
    <source>
        <dbReference type="HAMAP-Rule" id="MF_00632"/>
    </source>
</evidence>
<keyword evidence="1 3" id="KW-0547">Nucleotide-binding</keyword>
<organism evidence="4 5">
    <name type="scientific">Rubrivivax benzoatilyticus</name>
    <dbReference type="NCBI Taxonomy" id="316997"/>
    <lineage>
        <taxon>Bacteria</taxon>
        <taxon>Pseudomonadati</taxon>
        <taxon>Pseudomonadota</taxon>
        <taxon>Betaproteobacteria</taxon>
        <taxon>Burkholderiales</taxon>
        <taxon>Sphaerotilaceae</taxon>
        <taxon>Rubrivivax</taxon>
    </lineage>
</organism>
<comment type="function">
    <text evidence="3">Nucleotide-binding protein.</text>
</comment>
<dbReference type="HAMAP" id="MF_00632">
    <property type="entry name" value="UPF0234"/>
    <property type="match status" value="1"/>
</dbReference>
<sequence length="167" mass="18529">MPSFDTVLEPDLVELRNALDQANKEIGNRFDFKGSSAKVELTEKSAKERELVLYADSDFQIEQVRDVLLSRLAKRNVDVRFLDLTAKPQKLGGDKLKLAVKVKAGIDAEHAKKIQQALKASKLKVQGAIQGDAVRVSGAKRDDLQAAIALLKKEISDLPLTFNNFRD</sequence>
<dbReference type="EMBL" id="JAAOCD010000001">
    <property type="protein sequence ID" value="NHK97504.1"/>
    <property type="molecule type" value="Genomic_DNA"/>
</dbReference>
<evidence type="ECO:0000313" key="4">
    <source>
        <dbReference type="EMBL" id="NHK97504.1"/>
    </source>
</evidence>
<dbReference type="InterPro" id="IPR007551">
    <property type="entry name" value="YajQ/Smlt4090-like"/>
</dbReference>
<dbReference type="InterPro" id="IPR036183">
    <property type="entry name" value="YajQ-like_sf"/>
</dbReference>
<comment type="caution">
    <text evidence="4">The sequence shown here is derived from an EMBL/GenBank/DDBJ whole genome shotgun (WGS) entry which is preliminary data.</text>
</comment>
<proteinExistence type="inferred from homology"/>
<gene>
    <name evidence="4" type="ORF">G7087_03885</name>
</gene>
<dbReference type="SUPFAM" id="SSF89963">
    <property type="entry name" value="YajQ-like"/>
    <property type="match status" value="2"/>
</dbReference>
<dbReference type="PANTHER" id="PTHR30476">
    <property type="entry name" value="UPF0234 PROTEIN YAJQ"/>
    <property type="match status" value="1"/>
</dbReference>
<reference evidence="4 5" key="1">
    <citation type="submission" date="2020-03" db="EMBL/GenBank/DDBJ databases">
        <title>Rubrivivax benzoatilyticus JA2 (sequenced after 10 years sub-culturing).</title>
        <authorList>
            <person name="Gupta D."/>
            <person name="Chintalapati S."/>
            <person name="Chintalapati V.R."/>
        </authorList>
    </citation>
    <scope>NUCLEOTIDE SEQUENCE [LARGE SCALE GENOMIC DNA]</scope>
    <source>
        <strain evidence="4 5">JA2-Mal</strain>
    </source>
</reference>
<dbReference type="Gene3D" id="3.30.70.990">
    <property type="entry name" value="YajQ-like, domain 2"/>
    <property type="match status" value="1"/>
</dbReference>
<dbReference type="CDD" id="cd11740">
    <property type="entry name" value="YajQ_like"/>
    <property type="match status" value="1"/>
</dbReference>